<dbReference type="InterPro" id="IPR057326">
    <property type="entry name" value="KR_dom"/>
</dbReference>
<dbReference type="InterPro" id="IPR036736">
    <property type="entry name" value="ACP-like_sf"/>
</dbReference>
<dbReference type="Proteomes" id="UP000295560">
    <property type="component" value="Unassembled WGS sequence"/>
</dbReference>
<evidence type="ECO:0000313" key="7">
    <source>
        <dbReference type="EMBL" id="TCK22284.1"/>
    </source>
</evidence>
<dbReference type="InterPro" id="IPR006162">
    <property type="entry name" value="Ppantetheine_attach_site"/>
</dbReference>
<dbReference type="Gene3D" id="3.40.50.720">
    <property type="entry name" value="NAD(P)-binding Rossmann-like Domain"/>
    <property type="match status" value="2"/>
</dbReference>
<feature type="compositionally biased region" description="Polar residues" evidence="4">
    <location>
        <begin position="1953"/>
        <end position="1963"/>
    </location>
</feature>
<dbReference type="InterPro" id="IPR009081">
    <property type="entry name" value="PP-bd_ACP"/>
</dbReference>
<dbReference type="InterPro" id="IPR014043">
    <property type="entry name" value="Acyl_transferase_dom"/>
</dbReference>
<dbReference type="InterPro" id="IPR014031">
    <property type="entry name" value="Ketoacyl_synth_C"/>
</dbReference>
<dbReference type="InterPro" id="IPR050091">
    <property type="entry name" value="PKS_NRPS_Biosynth_Enz"/>
</dbReference>
<dbReference type="PROSITE" id="PS50075">
    <property type="entry name" value="CARRIER"/>
    <property type="match status" value="1"/>
</dbReference>
<dbReference type="GO" id="GO:0031177">
    <property type="term" value="F:phosphopantetheine binding"/>
    <property type="evidence" value="ECO:0007669"/>
    <property type="project" value="InterPro"/>
</dbReference>
<protein>
    <submittedName>
        <fullName evidence="7">Acyl transferase domain-containing protein</fullName>
    </submittedName>
</protein>
<dbReference type="SUPFAM" id="SSF47336">
    <property type="entry name" value="ACP-like"/>
    <property type="match status" value="1"/>
</dbReference>
<name>A0A4R1HIZ9_PSEEN</name>
<dbReference type="EMBL" id="SMFZ01000002">
    <property type="protein sequence ID" value="TCK22284.1"/>
    <property type="molecule type" value="Genomic_DNA"/>
</dbReference>
<dbReference type="SUPFAM" id="SSF51735">
    <property type="entry name" value="NAD(P)-binding Rossmann-fold domains"/>
    <property type="match status" value="4"/>
</dbReference>
<feature type="domain" description="Ketosynthase family 3 (KS3)" evidence="6">
    <location>
        <begin position="17"/>
        <end position="439"/>
    </location>
</feature>
<dbReference type="Pfam" id="PF16197">
    <property type="entry name" value="KAsynt_C_assoc"/>
    <property type="match status" value="1"/>
</dbReference>
<organism evidence="7 8">
    <name type="scientific">Pseudonocardia endophytica</name>
    <dbReference type="NCBI Taxonomy" id="401976"/>
    <lineage>
        <taxon>Bacteria</taxon>
        <taxon>Bacillati</taxon>
        <taxon>Actinomycetota</taxon>
        <taxon>Actinomycetes</taxon>
        <taxon>Pseudonocardiales</taxon>
        <taxon>Pseudonocardiaceae</taxon>
        <taxon>Pseudonocardia</taxon>
    </lineage>
</organism>
<dbReference type="SMART" id="SM00822">
    <property type="entry name" value="PKS_KR"/>
    <property type="match status" value="1"/>
</dbReference>
<dbReference type="GO" id="GO:0071770">
    <property type="term" value="P:DIM/DIP cell wall layer assembly"/>
    <property type="evidence" value="ECO:0007669"/>
    <property type="project" value="TreeGrafter"/>
</dbReference>
<evidence type="ECO:0000256" key="3">
    <source>
        <dbReference type="ARBA" id="ARBA00022679"/>
    </source>
</evidence>
<keyword evidence="8" id="KW-1185">Reference proteome</keyword>
<dbReference type="GO" id="GO:0004312">
    <property type="term" value="F:fatty acid synthase activity"/>
    <property type="evidence" value="ECO:0007669"/>
    <property type="project" value="TreeGrafter"/>
</dbReference>
<dbReference type="PANTHER" id="PTHR43775:SF37">
    <property type="entry name" value="SI:DKEY-61P9.11"/>
    <property type="match status" value="1"/>
</dbReference>
<dbReference type="GO" id="GO:0005886">
    <property type="term" value="C:plasma membrane"/>
    <property type="evidence" value="ECO:0007669"/>
    <property type="project" value="TreeGrafter"/>
</dbReference>
<keyword evidence="2" id="KW-0597">Phosphoprotein</keyword>
<dbReference type="InterPro" id="IPR029058">
    <property type="entry name" value="AB_hydrolase_fold"/>
</dbReference>
<evidence type="ECO:0000259" key="6">
    <source>
        <dbReference type="PROSITE" id="PS52004"/>
    </source>
</evidence>
<gene>
    <name evidence="7" type="ORF">EV378_6285</name>
</gene>
<feature type="region of interest" description="Disordered" evidence="4">
    <location>
        <begin position="1463"/>
        <end position="1490"/>
    </location>
</feature>
<dbReference type="Pfam" id="PF02801">
    <property type="entry name" value="Ketoacyl-synt_C"/>
    <property type="match status" value="1"/>
</dbReference>
<dbReference type="SUPFAM" id="SSF53901">
    <property type="entry name" value="Thiolase-like"/>
    <property type="match status" value="1"/>
</dbReference>
<feature type="domain" description="Carrier" evidence="5">
    <location>
        <begin position="1384"/>
        <end position="1459"/>
    </location>
</feature>
<dbReference type="Pfam" id="PF00109">
    <property type="entry name" value="ketoacyl-synt"/>
    <property type="match status" value="1"/>
</dbReference>
<dbReference type="InterPro" id="IPR016039">
    <property type="entry name" value="Thiolase-like"/>
</dbReference>
<dbReference type="SMART" id="SM00825">
    <property type="entry name" value="PKS_KS"/>
    <property type="match status" value="1"/>
</dbReference>
<dbReference type="PANTHER" id="PTHR43775">
    <property type="entry name" value="FATTY ACID SYNTHASE"/>
    <property type="match status" value="1"/>
</dbReference>
<dbReference type="Pfam" id="PF00550">
    <property type="entry name" value="PP-binding"/>
    <property type="match status" value="1"/>
</dbReference>
<dbReference type="GO" id="GO:0006633">
    <property type="term" value="P:fatty acid biosynthetic process"/>
    <property type="evidence" value="ECO:0007669"/>
    <property type="project" value="TreeGrafter"/>
</dbReference>
<dbReference type="RefSeq" id="WP_132431029.1">
    <property type="nucleotide sequence ID" value="NZ_SMFZ01000002.1"/>
</dbReference>
<dbReference type="Gene3D" id="3.40.366.10">
    <property type="entry name" value="Malonyl-Coenzyme A Acyl Carrier Protein, domain 2"/>
    <property type="match status" value="1"/>
</dbReference>
<accession>A0A4R1HIZ9</accession>
<dbReference type="SMART" id="SM00823">
    <property type="entry name" value="PKS_PP"/>
    <property type="match status" value="1"/>
</dbReference>
<reference evidence="7 8" key="1">
    <citation type="submission" date="2019-03" db="EMBL/GenBank/DDBJ databases">
        <title>Sequencing the genomes of 1000 actinobacteria strains.</title>
        <authorList>
            <person name="Klenk H.-P."/>
        </authorList>
    </citation>
    <scope>NUCLEOTIDE SEQUENCE [LARGE SCALE GENOMIC DNA]</scope>
    <source>
        <strain evidence="7 8">DSM 44969</strain>
    </source>
</reference>
<dbReference type="CDD" id="cd00833">
    <property type="entry name" value="PKS"/>
    <property type="match status" value="1"/>
</dbReference>
<dbReference type="InterPro" id="IPR016035">
    <property type="entry name" value="Acyl_Trfase/lysoPLipase"/>
</dbReference>
<dbReference type="PROSITE" id="PS00012">
    <property type="entry name" value="PHOSPHOPANTETHEINE"/>
    <property type="match status" value="1"/>
</dbReference>
<keyword evidence="3 7" id="KW-0808">Transferase</keyword>
<comment type="caution">
    <text evidence="7">The sequence shown here is derived from an EMBL/GenBank/DDBJ whole genome shotgun (WGS) entry which is preliminary data.</text>
</comment>
<dbReference type="OrthoDB" id="3653264at2"/>
<dbReference type="InterPro" id="IPR032821">
    <property type="entry name" value="PKS_assoc"/>
</dbReference>
<dbReference type="Gene3D" id="3.40.50.1820">
    <property type="entry name" value="alpha/beta hydrolase"/>
    <property type="match status" value="1"/>
</dbReference>
<evidence type="ECO:0000313" key="8">
    <source>
        <dbReference type="Proteomes" id="UP000295560"/>
    </source>
</evidence>
<evidence type="ECO:0000256" key="4">
    <source>
        <dbReference type="SAM" id="MobiDB-lite"/>
    </source>
</evidence>
<dbReference type="InterPro" id="IPR020806">
    <property type="entry name" value="PKS_PP-bd"/>
</dbReference>
<dbReference type="InterPro" id="IPR013968">
    <property type="entry name" value="PKS_KR"/>
</dbReference>
<dbReference type="InterPro" id="IPR014030">
    <property type="entry name" value="Ketoacyl_synth_N"/>
</dbReference>
<dbReference type="SMART" id="SM00827">
    <property type="entry name" value="PKS_AT"/>
    <property type="match status" value="1"/>
</dbReference>
<dbReference type="InterPro" id="IPR020841">
    <property type="entry name" value="PKS_Beta-ketoAc_synthase_dom"/>
</dbReference>
<dbReference type="InterPro" id="IPR036291">
    <property type="entry name" value="NAD(P)-bd_dom_sf"/>
</dbReference>
<dbReference type="GO" id="GO:0005737">
    <property type="term" value="C:cytoplasm"/>
    <property type="evidence" value="ECO:0007669"/>
    <property type="project" value="TreeGrafter"/>
</dbReference>
<dbReference type="Gene3D" id="3.30.70.3290">
    <property type="match status" value="1"/>
</dbReference>
<proteinExistence type="predicted"/>
<keyword evidence="1" id="KW-0596">Phosphopantetheine</keyword>
<dbReference type="Pfam" id="PF00698">
    <property type="entry name" value="Acyl_transf_1"/>
    <property type="match status" value="1"/>
</dbReference>
<dbReference type="PROSITE" id="PS52004">
    <property type="entry name" value="KS3_2"/>
    <property type="match status" value="1"/>
</dbReference>
<evidence type="ECO:0000256" key="2">
    <source>
        <dbReference type="ARBA" id="ARBA00022553"/>
    </source>
</evidence>
<evidence type="ECO:0000259" key="5">
    <source>
        <dbReference type="PROSITE" id="PS50075"/>
    </source>
</evidence>
<dbReference type="InterPro" id="IPR001227">
    <property type="entry name" value="Ac_transferase_dom_sf"/>
</dbReference>
<dbReference type="Gene3D" id="3.40.47.10">
    <property type="match status" value="1"/>
</dbReference>
<dbReference type="Pfam" id="PF08659">
    <property type="entry name" value="KR"/>
    <property type="match status" value="2"/>
</dbReference>
<feature type="compositionally biased region" description="Low complexity" evidence="4">
    <location>
        <begin position="1463"/>
        <end position="1472"/>
    </location>
</feature>
<sequence length="1963" mass="202991">MADQPIFDADVEDDEEAVGIAVVGMAGRFPGAPGVTDLWRTICAGESGITRFTEEELRAAGVPQELIDDPDYVRAGAVVDGVEDFDADFFGIGSTEAQIIDPQHRLFLEHCWEALEDAGCDPSRFDGTIGVFAGCAISSYMTNNLADSEAMARLGELTVGLGNDKDSLTTRAAHTLGLGGPSYTIQSYCSTSLVAVCAAASSLAACEGDLILAGGVAVSVPHRVGYLYQPGGIAPPDGECRAFDAAGLGAPLGNGVGVVALRRLSDALENGDRIYAVIRGWATNNDAGRKVGFTAPGVQGQAAVIEEALGSSGLTAADIDYVEAHGTGTALGDAVELSALQQVFDGESVRIGSVKTNVGHLDRAAGVTNLIKASLALHHDEIPPTRNLGTPNEQLSAGGADIEVVTSRTPWPARPDRLRRAGVSSFGIGGTNAHVVVEEAPRPPHAGGPDRAELMVWSARSAAAADAMTSRLAEHVSGDVPAGDVAYTLQTGRRVFEHRRMLVVPPGQDAADVLRARGPVSGEDSRTDREVAFLVAGTGDHRPGMAADLYRAEPVFAGVLDDCRAELVGLVDGGETMLRDPLGWTLHADREPAPELLDAGVFTVHYAMGRLLGSWGIRPSLMAGDGVGEYVAACLSGVLTPADALALLVHRAELVGRTPAGATASVPLPAAELLRRIDAAGIDGVDTAAVHGPELTVIAGPPDAVRAVGLALGADAIPCRPVPGEHALHSRMLEPVADELTERVARTITPRPPEIPYLSAVTGEPVTESQVLDPAYWAQQMCAPVQLDTMLGELLRDPERALLEIGPGRTVTGSVRGRPDCPPSRWPTVVSALPDEDDPRADVLLTETLGRLWLAGVPVDWDGYQAGRPVAKTGLPTYPFQRRRYWIEPTPRRRCSEAAARTRRAALLEPLWTEDGGTGPGGGTGTVPPRCVLLADRSGAAEALAGTLRDAGADVTVASDVDGGADGTAVVVDLRLLDDLASGEETDGTGADAVAAVAARLDAVANGGPARVVLVTRNGQAVRDGERPSPGHAAAAALCVVANQEYADLSCRAVDVGPDDDAAAAVHAELCRDTDDVLVAHREGKRFVPEYRPTTPGTDAQAAVRPGGTYLVTGGLGGVGLTVARHLAEAGAGTLVLTSRTGLPDDPAHLRATAVRELRTLGARVLTPAVDVTDEDAMRSMLAGTVGDGKLDGVVHAAAATGLDTFRALSDTDAAVVADHFAAKVGGALVLRRLLDERPLEAAPGFCALFSSTSALLGGITFGSYAAANAALSAVGHEMAARHRAGATPTRWVTGCWDPWGSTVADLDGPDGATTMGAELARLAMTEPEALAAFDGLVSGVDGCRVVTVAGLDDRMPRAGAPAQAPATTGDRFPRPDLAAPYVAPSTGTERTVAELWSAVLGVEPVGADDAFFDLGGNSLLSVQMTGLVRKRLGGSVPPVALLEAPTARAFAALLDEQGVAVPQERAPAAVPEPRPDRESGGPGASGVDAYLPSWRPRTVPLGDLDARLRAAGPWMLLVDDERGEDLVERLAVAGAEAVVVRPGDTLSAEAHGDFTLPVGEPGRYAELLRAQVVAPRTVVAGFSLADGGNEAAHADLDGRFAAAQERGLRSVLDLVDAFAAEHRRGAPAVELVVLTSGALGVLGPDAEHPEHGALAGLPSTPAADDPFLTCRHVDVDAEPDVEQTLAAVVGGHDGTSVVRSGGTWLRHYEPLPAPPDGPLPLVGARDTVLVTDGLGGTGRPIARHLARAYGCRLVLTGGETLPPREQWDRLDDDDPAAATVADVRELEDAGATVRVLAADPADESQLGAAVDAAAAEFGGIDVVVHAAEPVPAEPAASCRAAVHDFRVLDSVLTDHAVGRRVVVLTQPDDGGRRSHAATNAALGAQVAAARLGRRGHWTTVEPAPWLPATARQEPAAMVERALATEHVATVVVATTPPVTRHPAARPVERPMTETTSSAGGAR</sequence>
<feature type="region of interest" description="Disordered" evidence="4">
    <location>
        <begin position="1941"/>
        <end position="1963"/>
    </location>
</feature>
<dbReference type="SUPFAM" id="SSF52151">
    <property type="entry name" value="FabD/lysophospholipase-like"/>
    <property type="match status" value="1"/>
</dbReference>
<evidence type="ECO:0000256" key="1">
    <source>
        <dbReference type="ARBA" id="ARBA00022450"/>
    </source>
</evidence>